<dbReference type="RefSeq" id="WP_036098354.1">
    <property type="nucleotide sequence ID" value="NZ_AODF01000039.1"/>
</dbReference>
<dbReference type="Gene3D" id="2.60.120.10">
    <property type="entry name" value="Jelly Rolls"/>
    <property type="match status" value="1"/>
</dbReference>
<name>A0ABN0RBY0_9LIST</name>
<evidence type="ECO:0000313" key="3">
    <source>
        <dbReference type="Proteomes" id="UP000019249"/>
    </source>
</evidence>
<dbReference type="Proteomes" id="UP000019249">
    <property type="component" value="Unassembled WGS sequence"/>
</dbReference>
<dbReference type="InterPro" id="IPR036390">
    <property type="entry name" value="WH_DNA-bd_sf"/>
</dbReference>
<gene>
    <name evidence="2" type="ORF">MFLO_14287</name>
</gene>
<accession>A0ABN0RBY0</accession>
<evidence type="ECO:0000313" key="2">
    <source>
        <dbReference type="EMBL" id="EUJ26130.1"/>
    </source>
</evidence>
<protein>
    <submittedName>
        <fullName evidence="2">cAMP-binding domain-containing protein</fullName>
    </submittedName>
</protein>
<keyword evidence="3" id="KW-1185">Reference proteome</keyword>
<reference evidence="2 3" key="1">
    <citation type="journal article" date="2014" name="Int. J. Syst. Evol. Microbiol.">
        <title>Listeria floridensis sp. nov., Listeria aquatica sp. nov., Listeria cornellensis sp. nov., Listeria riparia sp. nov. and Listeria grandensis sp. nov., from agricultural and natural environments.</title>
        <authorList>
            <person name="den Bakker H.C."/>
            <person name="Warchocki S."/>
            <person name="Wright E.M."/>
            <person name="Allred A.F."/>
            <person name="Ahlstrom C."/>
            <person name="Manuel C.S."/>
            <person name="Stasiewicz M.J."/>
            <person name="Burrell A."/>
            <person name="Roof S."/>
            <person name="Strawn L."/>
            <person name="Fortes E.D."/>
            <person name="Nightingale K.K."/>
            <person name="Kephart D."/>
            <person name="Wiedmann M."/>
        </authorList>
    </citation>
    <scope>NUCLEOTIDE SEQUENCE [LARGE SCALE GENOMIC DNA]</scope>
    <source>
        <strain evidence="2 3">FSL S10-1187</strain>
    </source>
</reference>
<keyword evidence="1" id="KW-0010">Activator</keyword>
<proteinExistence type="predicted"/>
<dbReference type="EMBL" id="AODF01000039">
    <property type="protein sequence ID" value="EUJ26130.1"/>
    <property type="molecule type" value="Genomic_DNA"/>
</dbReference>
<dbReference type="SUPFAM" id="SSF46785">
    <property type="entry name" value="Winged helix' DNA-binding domain"/>
    <property type="match status" value="1"/>
</dbReference>
<dbReference type="InterPro" id="IPR018490">
    <property type="entry name" value="cNMP-bd_dom_sf"/>
</dbReference>
<dbReference type="SUPFAM" id="SSF51206">
    <property type="entry name" value="cAMP-binding domain-like"/>
    <property type="match status" value="1"/>
</dbReference>
<dbReference type="InterPro" id="IPR014710">
    <property type="entry name" value="RmlC-like_jellyroll"/>
</dbReference>
<comment type="caution">
    <text evidence="2">The sequence shown here is derived from an EMBL/GenBank/DDBJ whole genome shotgun (WGS) entry which is preliminary data.</text>
</comment>
<evidence type="ECO:0000256" key="1">
    <source>
        <dbReference type="ARBA" id="ARBA00023159"/>
    </source>
</evidence>
<organism evidence="2 3">
    <name type="scientific">Listeria floridensis FSL S10-1187</name>
    <dbReference type="NCBI Taxonomy" id="1265817"/>
    <lineage>
        <taxon>Bacteria</taxon>
        <taxon>Bacillati</taxon>
        <taxon>Bacillota</taxon>
        <taxon>Bacilli</taxon>
        <taxon>Bacillales</taxon>
        <taxon>Listeriaceae</taxon>
        <taxon>Listeria</taxon>
    </lineage>
</organism>
<sequence length="220" mass="25746">MYVESYPEWRYFLTQEPGLAAQYTTEEIYTPGEDITFNGECVYILMEGNALLKVQAGQHKYTVIDLIGVNFLIGLYEHNPNMYIKKWLLTAVNECKVFRVDREYFLNHFYVHPTLFSEIFLEQTERYKHLSDLYEMVNINLENRLAYLIINWGKILSTSKDGVITIPSSIKQYMLAEGLRASPASITIVLNNWENKKIIQRRKSGMIFDEEKLGEMVCEI</sequence>